<evidence type="ECO:0000313" key="3">
    <source>
        <dbReference type="Proteomes" id="UP000029120"/>
    </source>
</evidence>
<dbReference type="SUPFAM" id="SSF52047">
    <property type="entry name" value="RNI-like"/>
    <property type="match status" value="1"/>
</dbReference>
<organism evidence="2 3">
    <name type="scientific">Arabis alpina</name>
    <name type="common">Alpine rock-cress</name>
    <dbReference type="NCBI Taxonomy" id="50452"/>
    <lineage>
        <taxon>Eukaryota</taxon>
        <taxon>Viridiplantae</taxon>
        <taxon>Streptophyta</taxon>
        <taxon>Embryophyta</taxon>
        <taxon>Tracheophyta</taxon>
        <taxon>Spermatophyta</taxon>
        <taxon>Magnoliopsida</taxon>
        <taxon>eudicotyledons</taxon>
        <taxon>Gunneridae</taxon>
        <taxon>Pentapetalae</taxon>
        <taxon>rosids</taxon>
        <taxon>malvids</taxon>
        <taxon>Brassicales</taxon>
        <taxon>Brassicaceae</taxon>
        <taxon>Arabideae</taxon>
        <taxon>Arabis</taxon>
    </lineage>
</organism>
<dbReference type="OrthoDB" id="594804at2759"/>
<reference evidence="3" key="1">
    <citation type="journal article" date="2015" name="Nat. Plants">
        <title>Genome expansion of Arabis alpina linked with retrotransposition and reduced symmetric DNA methylation.</title>
        <authorList>
            <person name="Willing E.M."/>
            <person name="Rawat V."/>
            <person name="Mandakova T."/>
            <person name="Maumus F."/>
            <person name="James G.V."/>
            <person name="Nordstroem K.J."/>
            <person name="Becker C."/>
            <person name="Warthmann N."/>
            <person name="Chica C."/>
            <person name="Szarzynska B."/>
            <person name="Zytnicki M."/>
            <person name="Albani M.C."/>
            <person name="Kiefer C."/>
            <person name="Bergonzi S."/>
            <person name="Castaings L."/>
            <person name="Mateos J.L."/>
            <person name="Berns M.C."/>
            <person name="Bujdoso N."/>
            <person name="Piofczyk T."/>
            <person name="de Lorenzo L."/>
            <person name="Barrero-Sicilia C."/>
            <person name="Mateos I."/>
            <person name="Piednoel M."/>
            <person name="Hagmann J."/>
            <person name="Chen-Min-Tao R."/>
            <person name="Iglesias-Fernandez R."/>
            <person name="Schuster S.C."/>
            <person name="Alonso-Blanco C."/>
            <person name="Roudier F."/>
            <person name="Carbonero P."/>
            <person name="Paz-Ares J."/>
            <person name="Davis S.J."/>
            <person name="Pecinka A."/>
            <person name="Quesneville H."/>
            <person name="Colot V."/>
            <person name="Lysak M.A."/>
            <person name="Weigel D."/>
            <person name="Coupland G."/>
            <person name="Schneeberger K."/>
        </authorList>
    </citation>
    <scope>NUCLEOTIDE SEQUENCE [LARGE SCALE GENOMIC DNA]</scope>
    <source>
        <strain evidence="3">cv. Pajares</strain>
    </source>
</reference>
<dbReference type="Proteomes" id="UP000029120">
    <property type="component" value="Chromosome 2"/>
</dbReference>
<evidence type="ECO:0000313" key="2">
    <source>
        <dbReference type="EMBL" id="KFK42246.1"/>
    </source>
</evidence>
<dbReference type="InterPro" id="IPR032675">
    <property type="entry name" value="LRR_dom_sf"/>
</dbReference>
<dbReference type="InterPro" id="IPR006566">
    <property type="entry name" value="FBD"/>
</dbReference>
<sequence length="160" mass="18543">MMRNFLSGIANVKDMTISSSTLEIIYDYSRCEPLPLFSNLSSLRVEFHDYSWEMLPMFLESCPNLKYLVVGSTRYLDRKRIDILSRPRCLLSSLKYVKIARPLKGEPKEMKLVSYLLENSKILKKLTLCFDGSMKKEESVTFRELLTIPRLSTSCQVVVL</sequence>
<accession>A0A087HJE4</accession>
<dbReference type="Gramene" id="KFK42246">
    <property type="protein sequence ID" value="KFK42246"/>
    <property type="gene ID" value="AALP_AA2G230300"/>
</dbReference>
<dbReference type="Pfam" id="PF08387">
    <property type="entry name" value="FBD"/>
    <property type="match status" value="1"/>
</dbReference>
<dbReference type="OMA" id="HDYSWEM"/>
<name>A0A087HJE4_ARAAL</name>
<proteinExistence type="predicted"/>
<dbReference type="SMART" id="SM00579">
    <property type="entry name" value="FBD"/>
    <property type="match status" value="1"/>
</dbReference>
<dbReference type="InterPro" id="IPR050232">
    <property type="entry name" value="FBL13/AtMIF1-like"/>
</dbReference>
<evidence type="ECO:0000259" key="1">
    <source>
        <dbReference type="SMART" id="SM00579"/>
    </source>
</evidence>
<dbReference type="EMBL" id="CM002870">
    <property type="protein sequence ID" value="KFK42246.1"/>
    <property type="molecule type" value="Genomic_DNA"/>
</dbReference>
<dbReference type="AlphaFoldDB" id="A0A087HJE4"/>
<protein>
    <recommendedName>
        <fullName evidence="1">FBD domain-containing protein</fullName>
    </recommendedName>
</protein>
<keyword evidence="3" id="KW-1185">Reference proteome</keyword>
<dbReference type="PANTHER" id="PTHR31900:SF33">
    <property type="entry name" value="PROTEIN WITH RNI-LIKE_FBD-LIKE DOMAIN"/>
    <property type="match status" value="1"/>
</dbReference>
<dbReference type="Gene3D" id="3.80.10.10">
    <property type="entry name" value="Ribonuclease Inhibitor"/>
    <property type="match status" value="1"/>
</dbReference>
<dbReference type="PANTHER" id="PTHR31900">
    <property type="entry name" value="F-BOX/RNI SUPERFAMILY PROTEIN-RELATED"/>
    <property type="match status" value="1"/>
</dbReference>
<gene>
    <name evidence="2" type="ordered locus">AALP_Aa2g230300</name>
</gene>
<feature type="domain" description="FBD" evidence="1">
    <location>
        <begin position="88"/>
        <end position="160"/>
    </location>
</feature>